<dbReference type="KEGG" id="dfa:DFA_10147"/>
<reference evidence="2" key="1">
    <citation type="journal article" date="2011" name="Genome Res.">
        <title>Phylogeny-wide analysis of social amoeba genomes highlights ancient origins for complex intercellular communication.</title>
        <authorList>
            <person name="Heidel A.J."/>
            <person name="Lawal H.M."/>
            <person name="Felder M."/>
            <person name="Schilde C."/>
            <person name="Helps N.R."/>
            <person name="Tunggal B."/>
            <person name="Rivero F."/>
            <person name="John U."/>
            <person name="Schleicher M."/>
            <person name="Eichinger L."/>
            <person name="Platzer M."/>
            <person name="Noegel A.A."/>
            <person name="Schaap P."/>
            <person name="Gloeckner G."/>
        </authorList>
    </citation>
    <scope>NUCLEOTIDE SEQUENCE [LARGE SCALE GENOMIC DNA]</scope>
    <source>
        <strain evidence="2">SH3</strain>
    </source>
</reference>
<dbReference type="OrthoDB" id="19024at2759"/>
<dbReference type="RefSeq" id="XP_004352033.1">
    <property type="nucleotide sequence ID" value="XM_004351981.1"/>
</dbReference>
<accession>F4Q9E4</accession>
<protein>
    <submittedName>
        <fullName evidence="1">Uncharacterized protein</fullName>
    </submittedName>
</protein>
<evidence type="ECO:0000313" key="1">
    <source>
        <dbReference type="EMBL" id="EGG15313.1"/>
    </source>
</evidence>
<keyword evidence="2" id="KW-1185">Reference proteome</keyword>
<evidence type="ECO:0000313" key="2">
    <source>
        <dbReference type="Proteomes" id="UP000007797"/>
    </source>
</evidence>
<dbReference type="Proteomes" id="UP000007797">
    <property type="component" value="Unassembled WGS sequence"/>
</dbReference>
<gene>
    <name evidence="1" type="ORF">DFA_10147</name>
</gene>
<name>F4Q9E4_CACFS</name>
<sequence>MMMFSNQQPIISTSVASNNIIIPSKNSNTIINNNNKNNNLNLNLNRFILREFKSEQDMEAITTIPRLPQSYNFNLLEGMSHPIDYSIRPSLTKFSKVVVAEDRDRRQTIGAYACNIKDVINNVPITKATSNFEMYPQYDQCQMAWKLDHQVRVIPLNSNTYLQAPRVTKIYHNQEIKERWTNAFQQYNFIPSDFGHILQDNEKYLESTYVATATTVDGYLYEASISVWNQDLIFTLKNRLQQVQRHRQLFCCYSIGQDKEQSDTLFQFLLQHVHNELYSQGINYVFAGFSMTDPIRCHFPLLPGIKTLEFTSIGRFSTTSELNQFKSQSQLPIWNDPRDYGILMLYPETNINNNISKL</sequence>
<dbReference type="GeneID" id="14867074"/>
<proteinExistence type="predicted"/>
<dbReference type="AlphaFoldDB" id="F4Q9E4"/>
<dbReference type="EMBL" id="GL883026">
    <property type="protein sequence ID" value="EGG15313.1"/>
    <property type="molecule type" value="Genomic_DNA"/>
</dbReference>
<organism evidence="1 2">
    <name type="scientific">Cavenderia fasciculata</name>
    <name type="common">Slime mold</name>
    <name type="synonym">Dictyostelium fasciculatum</name>
    <dbReference type="NCBI Taxonomy" id="261658"/>
    <lineage>
        <taxon>Eukaryota</taxon>
        <taxon>Amoebozoa</taxon>
        <taxon>Evosea</taxon>
        <taxon>Eumycetozoa</taxon>
        <taxon>Dictyostelia</taxon>
        <taxon>Acytosteliales</taxon>
        <taxon>Cavenderiaceae</taxon>
        <taxon>Cavenderia</taxon>
    </lineage>
</organism>